<gene>
    <name evidence="4" type="ORF">IFO69_10620</name>
</gene>
<evidence type="ECO:0000256" key="2">
    <source>
        <dbReference type="ARBA" id="ARBA00022840"/>
    </source>
</evidence>
<keyword evidence="5" id="KW-1185">Reference proteome</keyword>
<dbReference type="Proteomes" id="UP000647133">
    <property type="component" value="Unassembled WGS sequence"/>
</dbReference>
<evidence type="ECO:0000256" key="1">
    <source>
        <dbReference type="ARBA" id="ARBA00022741"/>
    </source>
</evidence>
<evidence type="ECO:0000313" key="4">
    <source>
        <dbReference type="EMBL" id="MBD8489198.1"/>
    </source>
</evidence>
<protein>
    <submittedName>
        <fullName evidence="4">Zeta toxin family protein</fullName>
    </submittedName>
</protein>
<comment type="caution">
    <text evidence="4">The sequence shown here is derived from an EMBL/GenBank/DDBJ whole genome shotgun (WGS) entry which is preliminary data.</text>
</comment>
<evidence type="ECO:0000313" key="5">
    <source>
        <dbReference type="Proteomes" id="UP000647133"/>
    </source>
</evidence>
<dbReference type="SUPFAM" id="SSF52540">
    <property type="entry name" value="P-loop containing nucleoside triphosphate hydrolases"/>
    <property type="match status" value="2"/>
</dbReference>
<evidence type="ECO:0000259" key="3">
    <source>
        <dbReference type="Pfam" id="PF06414"/>
    </source>
</evidence>
<dbReference type="PANTHER" id="PTHR39206">
    <property type="entry name" value="SLL8004 PROTEIN"/>
    <property type="match status" value="1"/>
</dbReference>
<proteinExistence type="predicted"/>
<dbReference type="Pfam" id="PF06414">
    <property type="entry name" value="Zeta_toxin"/>
    <property type="match status" value="1"/>
</dbReference>
<reference evidence="4 5" key="1">
    <citation type="submission" date="2020-09" db="EMBL/GenBank/DDBJ databases">
        <title>Echinicola sp. CAU 1574 isolated from sand of Sido Beach.</title>
        <authorList>
            <person name="Kim W."/>
        </authorList>
    </citation>
    <scope>NUCLEOTIDE SEQUENCE [LARGE SCALE GENOMIC DNA]</scope>
    <source>
        <strain evidence="4 5">CAU 1574</strain>
    </source>
</reference>
<accession>A0ABR9AMV4</accession>
<dbReference type="RefSeq" id="WP_192010084.1">
    <property type="nucleotide sequence ID" value="NZ_JACYTQ010000003.1"/>
</dbReference>
<keyword evidence="1" id="KW-0547">Nucleotide-binding</keyword>
<organism evidence="4 5">
    <name type="scientific">Echinicola arenosa</name>
    <dbReference type="NCBI Taxonomy" id="2774144"/>
    <lineage>
        <taxon>Bacteria</taxon>
        <taxon>Pseudomonadati</taxon>
        <taxon>Bacteroidota</taxon>
        <taxon>Cytophagia</taxon>
        <taxon>Cytophagales</taxon>
        <taxon>Cyclobacteriaceae</taxon>
        <taxon>Echinicola</taxon>
    </lineage>
</organism>
<name>A0ABR9AMV4_9BACT</name>
<feature type="domain" description="Zeta toxin" evidence="3">
    <location>
        <begin position="116"/>
        <end position="198"/>
    </location>
</feature>
<dbReference type="EMBL" id="JACYTQ010000003">
    <property type="protein sequence ID" value="MBD8489198.1"/>
    <property type="molecule type" value="Genomic_DNA"/>
</dbReference>
<sequence length="264" mass="30692">MTKRMRIFAGPNGSGKSSIIKAIRNTEVQSGKTLDFGIYINADDIAQDLYNSGLDFSTYKIIYDQQEFEEVAHNSGLIRREFQLPRLLQCIKVSNNRLKVIRKISDEKSDNPYERIAQILADFLRKKLLKEGVKFSFETVFSHPSKVAIIKQAKEAGYKVYLYFVSTEDPTINVHRVKKVRVPQDGHDVPGDRIIDRYYRSMDLLYEAAQHCYQAYFFDNSKEGERHNLFAHFKLNGSGKKVWNDIKNEEVPEWFKHYYSGKIG</sequence>
<dbReference type="Gene3D" id="3.40.50.300">
    <property type="entry name" value="P-loop containing nucleotide triphosphate hydrolases"/>
    <property type="match status" value="1"/>
</dbReference>
<dbReference type="InterPro" id="IPR010488">
    <property type="entry name" value="Zeta_toxin_domain"/>
</dbReference>
<keyword evidence="2" id="KW-0067">ATP-binding</keyword>
<dbReference type="PANTHER" id="PTHR39206:SF1">
    <property type="entry name" value="SLL8004 PROTEIN"/>
    <property type="match status" value="1"/>
</dbReference>
<dbReference type="InterPro" id="IPR027417">
    <property type="entry name" value="P-loop_NTPase"/>
</dbReference>